<dbReference type="PANTHER" id="PTHR23131:SF0">
    <property type="entry name" value="ENDORIBONUCLEASE LACTB2"/>
    <property type="match status" value="1"/>
</dbReference>
<dbReference type="InterPro" id="IPR036866">
    <property type="entry name" value="RibonucZ/Hydroxyglut_hydro"/>
</dbReference>
<evidence type="ECO:0000313" key="3">
    <source>
        <dbReference type="Proteomes" id="UP001232493"/>
    </source>
</evidence>
<dbReference type="PANTHER" id="PTHR23131">
    <property type="entry name" value="ENDORIBONUCLEASE LACTB2"/>
    <property type="match status" value="1"/>
</dbReference>
<dbReference type="InterPro" id="IPR050662">
    <property type="entry name" value="Sec-metab_biosynth-thioest"/>
</dbReference>
<accession>A0ABY8PQH0</accession>
<evidence type="ECO:0000313" key="2">
    <source>
        <dbReference type="EMBL" id="WGS64896.1"/>
    </source>
</evidence>
<reference evidence="2 3" key="1">
    <citation type="submission" date="2021-02" db="EMBL/GenBank/DDBJ databases">
        <title>Characterization of Marinitoga sp. nov. str. BP5-C20A.</title>
        <authorList>
            <person name="Erauso G."/>
            <person name="Postec A."/>
        </authorList>
    </citation>
    <scope>NUCLEOTIDE SEQUENCE [LARGE SCALE GENOMIC DNA]</scope>
    <source>
        <strain evidence="2 3">BP5-C20A</strain>
    </source>
</reference>
<dbReference type="Gene3D" id="3.60.15.10">
    <property type="entry name" value="Ribonuclease Z/Hydroxyacylglutathione hydrolase-like"/>
    <property type="match status" value="1"/>
</dbReference>
<dbReference type="Pfam" id="PF00753">
    <property type="entry name" value="Lactamase_B"/>
    <property type="match status" value="1"/>
</dbReference>
<dbReference type="RefSeq" id="WP_280998915.1">
    <property type="nucleotide sequence ID" value="NZ_CP069362.1"/>
</dbReference>
<keyword evidence="3" id="KW-1185">Reference proteome</keyword>
<protein>
    <submittedName>
        <fullName evidence="2">MBL fold metallo-hydrolase</fullName>
    </submittedName>
</protein>
<proteinExistence type="predicted"/>
<gene>
    <name evidence="2" type="ORF">JRV97_11150</name>
</gene>
<dbReference type="EMBL" id="CP069362">
    <property type="protein sequence ID" value="WGS64896.1"/>
    <property type="molecule type" value="Genomic_DNA"/>
</dbReference>
<name>A0ABY8PQH0_9BACT</name>
<sequence length="301" mass="35057">MQFHEITNNVFYISDNTNIGVIKINDNNDVLIVDSGSDDSKGRRIVKTLKDNGFHAKYIINTHMHADHIGGNHYIQKHFPEVRIFAFRSEISMIENPIYMPYFLYSGAYPIKDLRNKFLLAKSSKVTDVIDDEENKINIENNLINIIHLDGHTEFQKGILFDDVLFCGDALISEELLEKHKIPVNVNIKNAKNTLLKLMESNYSYYIPSHGTLLENISELAKSNLKRIEDIENKILDYIIKEHSTEEIVSYMLYVYKLDINNAILYYLYNTTIMAFLSYLKDEKKIDLFFKNNKALWKSII</sequence>
<feature type="domain" description="Metallo-beta-lactamase" evidence="1">
    <location>
        <begin position="16"/>
        <end position="210"/>
    </location>
</feature>
<dbReference type="SMART" id="SM00849">
    <property type="entry name" value="Lactamase_B"/>
    <property type="match status" value="1"/>
</dbReference>
<dbReference type="Proteomes" id="UP001232493">
    <property type="component" value="Chromosome"/>
</dbReference>
<dbReference type="SUPFAM" id="SSF56281">
    <property type="entry name" value="Metallo-hydrolase/oxidoreductase"/>
    <property type="match status" value="1"/>
</dbReference>
<dbReference type="CDD" id="cd07743">
    <property type="entry name" value="metallo-hydrolase-like_MBL-fold"/>
    <property type="match status" value="1"/>
</dbReference>
<dbReference type="InterPro" id="IPR001279">
    <property type="entry name" value="Metallo-B-lactamas"/>
</dbReference>
<evidence type="ECO:0000259" key="1">
    <source>
        <dbReference type="SMART" id="SM00849"/>
    </source>
</evidence>
<organism evidence="2 3">
    <name type="scientific">Marinitoga aeolica</name>
    <dbReference type="NCBI Taxonomy" id="2809031"/>
    <lineage>
        <taxon>Bacteria</taxon>
        <taxon>Thermotogati</taxon>
        <taxon>Thermotogota</taxon>
        <taxon>Thermotogae</taxon>
        <taxon>Petrotogales</taxon>
        <taxon>Petrotogaceae</taxon>
        <taxon>Marinitoga</taxon>
    </lineage>
</organism>